<gene>
    <name evidence="1" type="ORF">AYO28_04400</name>
</gene>
<dbReference type="AlphaFoldDB" id="A0A177S9B0"/>
<protein>
    <recommendedName>
        <fullName evidence="3">WbqC family protein</fullName>
    </recommendedName>
</protein>
<comment type="caution">
    <text evidence="1">The sequence shown here is derived from an EMBL/GenBank/DDBJ whole genome shotgun (WGS) entry which is preliminary data.</text>
</comment>
<dbReference type="Pfam" id="PF08889">
    <property type="entry name" value="WbqC"/>
    <property type="match status" value="1"/>
</dbReference>
<evidence type="ECO:0008006" key="3">
    <source>
        <dbReference type="Google" id="ProtNLM"/>
    </source>
</evidence>
<evidence type="ECO:0000313" key="1">
    <source>
        <dbReference type="EMBL" id="OAI83807.1"/>
    </source>
</evidence>
<sequence>MDKKKSIAILQSNYIPWKGYVDMMACVDEFIYYDEVQYTKNDWRNRNKIKTPQGLHWLSIPVGSAIHRRICDVTVSDPRWAVRHWNTLEANYRRSAFFEEITAWLKPLYMSGLDHLSEINQSFLHGICQYLEITTQLSRSTDYVLEGTQTGKLVNLCKQAGATEYVTGAAARVYIEEELFAREGIRLTYFDYGGYPGYSQPWGDFVHEVSVLDLLFNCGPNAATYMKYVKR</sequence>
<name>A0A177S9B0_PSEPU</name>
<dbReference type="RefSeq" id="WP_064304932.1">
    <property type="nucleotide sequence ID" value="NZ_LUCV01000058.1"/>
</dbReference>
<dbReference type="Proteomes" id="UP000077752">
    <property type="component" value="Unassembled WGS sequence"/>
</dbReference>
<dbReference type="InterPro" id="IPR014985">
    <property type="entry name" value="WbqC"/>
</dbReference>
<accession>A0A177S9B0</accession>
<proteinExistence type="predicted"/>
<organism evidence="1 2">
    <name type="scientific">Pseudomonas putida</name>
    <name type="common">Arthrobacter siderocapsulatus</name>
    <dbReference type="NCBI Taxonomy" id="303"/>
    <lineage>
        <taxon>Bacteria</taxon>
        <taxon>Pseudomonadati</taxon>
        <taxon>Pseudomonadota</taxon>
        <taxon>Gammaproteobacteria</taxon>
        <taxon>Pseudomonadales</taxon>
        <taxon>Pseudomonadaceae</taxon>
        <taxon>Pseudomonas</taxon>
    </lineage>
</organism>
<dbReference type="EMBL" id="LUCV01000058">
    <property type="protein sequence ID" value="OAI83807.1"/>
    <property type="molecule type" value="Genomic_DNA"/>
</dbReference>
<reference evidence="1 2" key="1">
    <citation type="submission" date="2016-03" db="EMBL/GenBank/DDBJ databases">
        <title>Draft Genome Assembly of Pseudomonas putida strain CBF10-2.</title>
        <authorList>
            <person name="Iyer R.S."/>
            <person name="Damania A."/>
        </authorList>
    </citation>
    <scope>NUCLEOTIDE SEQUENCE [LARGE SCALE GENOMIC DNA]</scope>
    <source>
        <strain evidence="1 2">CBF10-2</strain>
    </source>
</reference>
<evidence type="ECO:0000313" key="2">
    <source>
        <dbReference type="Proteomes" id="UP000077752"/>
    </source>
</evidence>